<accession>A0A9W6G2V9</accession>
<protein>
    <recommendedName>
        <fullName evidence="3">MoaD/ThiS family protein</fullName>
    </recommendedName>
</protein>
<sequence length="81" mass="8770">MGMEGGTMNITVKLFATFRFGRFAAATRQYPPSTQIGEVISELQIPESQVSMIMLNGRHANPDQRLNDGDSLALFPLVAGG</sequence>
<evidence type="ECO:0000313" key="1">
    <source>
        <dbReference type="EMBL" id="GLI39347.1"/>
    </source>
</evidence>
<proteinExistence type="predicted"/>
<gene>
    <name evidence="1" type="ORF">GHYDROH2_28480</name>
</gene>
<dbReference type="Proteomes" id="UP001144352">
    <property type="component" value="Unassembled WGS sequence"/>
</dbReference>
<dbReference type="SUPFAM" id="SSF54285">
    <property type="entry name" value="MoaD/ThiS"/>
    <property type="match status" value="1"/>
</dbReference>
<comment type="caution">
    <text evidence="1">The sequence shown here is derived from an EMBL/GenBank/DDBJ whole genome shotgun (WGS) entry which is preliminary data.</text>
</comment>
<dbReference type="InterPro" id="IPR012675">
    <property type="entry name" value="Beta-grasp_dom_sf"/>
</dbReference>
<dbReference type="Gene3D" id="3.10.20.30">
    <property type="match status" value="1"/>
</dbReference>
<reference evidence="1" key="1">
    <citation type="submission" date="2022-12" db="EMBL/GenBank/DDBJ databases">
        <title>Reference genome sequencing for broad-spectrum identification of bacterial and archaeal isolates by mass spectrometry.</title>
        <authorList>
            <person name="Sekiguchi Y."/>
            <person name="Tourlousse D.M."/>
        </authorList>
    </citation>
    <scope>NUCLEOTIDE SEQUENCE</scope>
    <source>
        <strain evidence="1">H2</strain>
    </source>
</reference>
<dbReference type="CDD" id="cd17040">
    <property type="entry name" value="Ubl_MoaD_like"/>
    <property type="match status" value="1"/>
</dbReference>
<dbReference type="EMBL" id="BSDS01000002">
    <property type="protein sequence ID" value="GLI39347.1"/>
    <property type="molecule type" value="Genomic_DNA"/>
</dbReference>
<dbReference type="AlphaFoldDB" id="A0A9W6G2V9"/>
<name>A0A9W6G2V9_9BACT</name>
<organism evidence="1 2">
    <name type="scientific">Geobacter hydrogenophilus</name>
    <dbReference type="NCBI Taxonomy" id="40983"/>
    <lineage>
        <taxon>Bacteria</taxon>
        <taxon>Pseudomonadati</taxon>
        <taxon>Thermodesulfobacteriota</taxon>
        <taxon>Desulfuromonadia</taxon>
        <taxon>Geobacterales</taxon>
        <taxon>Geobacteraceae</taxon>
        <taxon>Geobacter</taxon>
    </lineage>
</organism>
<dbReference type="InterPro" id="IPR016155">
    <property type="entry name" value="Mopterin_synth/thiamin_S_b"/>
</dbReference>
<dbReference type="Pfam" id="PF02597">
    <property type="entry name" value="ThiS"/>
    <property type="match status" value="1"/>
</dbReference>
<evidence type="ECO:0000313" key="2">
    <source>
        <dbReference type="Proteomes" id="UP001144352"/>
    </source>
</evidence>
<dbReference type="InterPro" id="IPR003749">
    <property type="entry name" value="ThiS/MoaD-like"/>
</dbReference>
<evidence type="ECO:0008006" key="3">
    <source>
        <dbReference type="Google" id="ProtNLM"/>
    </source>
</evidence>
<keyword evidence="2" id="KW-1185">Reference proteome</keyword>